<proteinExistence type="predicted"/>
<accession>A0A3S5FBK4</accession>
<dbReference type="Proteomes" id="UP000784294">
    <property type="component" value="Unassembled WGS sequence"/>
</dbReference>
<protein>
    <submittedName>
        <fullName evidence="1">Uncharacterized protein</fullName>
    </submittedName>
</protein>
<dbReference type="EMBL" id="CAAALY010000318">
    <property type="protein sequence ID" value="VEL06736.1"/>
    <property type="molecule type" value="Genomic_DNA"/>
</dbReference>
<keyword evidence="2" id="KW-1185">Reference proteome</keyword>
<organism evidence="1 2">
    <name type="scientific">Protopolystoma xenopodis</name>
    <dbReference type="NCBI Taxonomy" id="117903"/>
    <lineage>
        <taxon>Eukaryota</taxon>
        <taxon>Metazoa</taxon>
        <taxon>Spiralia</taxon>
        <taxon>Lophotrochozoa</taxon>
        <taxon>Platyhelminthes</taxon>
        <taxon>Monogenea</taxon>
        <taxon>Polyopisthocotylea</taxon>
        <taxon>Polystomatidea</taxon>
        <taxon>Polystomatidae</taxon>
        <taxon>Protopolystoma</taxon>
    </lineage>
</organism>
<comment type="caution">
    <text evidence="1">The sequence shown here is derived from an EMBL/GenBank/DDBJ whole genome shotgun (WGS) entry which is preliminary data.</text>
</comment>
<evidence type="ECO:0000313" key="2">
    <source>
        <dbReference type="Proteomes" id="UP000784294"/>
    </source>
</evidence>
<sequence>MSLILLPEVDAPQLGLLGQYSVSDDFASFLSVLDKLWNLLCCLQDSAVTSSSSSSSSSSPSSLESGAAGLSTAQVEAWFHSMLHAILLLAVSDTENDGCMNVFRGTNIHENDETGNTSEKLGNTSEDNRTECDLTAGLSSGSNLLHPVALDSSSTILPSHYCHSKSASCQSGQTRDASLTIVRSRRWWRWWWWCQPYSFNGTSFDVISSAPSALAWSYLANLHQLLAEEAARPAELLIMLPLLACIQVETMPPIISACLTQLNKVSRRFDFIVSLFNLYQSWRPLLTRLSNFLTRGPYALRAIFSQELALPSTYYGDIPSPISSTTCLELLSEMFCIFVSWSSERQCPLELSLLEAHLTLLSYSTQPAKELSSSASWLNRLIDTWFIPDVSDPILAGIESNDAILYYTSHLPDLHPLDQSLETSEVAEKEVCTGSREHSSTIEFVRTTIDGQGQSVPLARLTSHFRQSLILTTQPKLIAGEQVV</sequence>
<reference evidence="1" key="1">
    <citation type="submission" date="2018-11" db="EMBL/GenBank/DDBJ databases">
        <authorList>
            <consortium name="Pathogen Informatics"/>
        </authorList>
    </citation>
    <scope>NUCLEOTIDE SEQUENCE</scope>
</reference>
<name>A0A3S5FBK4_9PLAT</name>
<dbReference type="AlphaFoldDB" id="A0A3S5FBK4"/>
<gene>
    <name evidence="1" type="ORF">PXEA_LOCUS176</name>
</gene>
<evidence type="ECO:0000313" key="1">
    <source>
        <dbReference type="EMBL" id="VEL06736.1"/>
    </source>
</evidence>